<keyword evidence="2" id="KW-1185">Reference proteome</keyword>
<evidence type="ECO:0000313" key="2">
    <source>
        <dbReference type="Proteomes" id="UP000237822"/>
    </source>
</evidence>
<dbReference type="Proteomes" id="UP000237822">
    <property type="component" value="Unassembled WGS sequence"/>
</dbReference>
<name>A0A2T0UNG6_9MICO</name>
<dbReference type="RefSeq" id="WP_146132895.1">
    <property type="nucleotide sequence ID" value="NZ_PVTI01000009.1"/>
</dbReference>
<protein>
    <submittedName>
        <fullName evidence="1">Uncharacterized protein DUF4177</fullName>
    </submittedName>
</protein>
<reference evidence="1 2" key="1">
    <citation type="submission" date="2018-03" db="EMBL/GenBank/DDBJ databases">
        <title>Genomic Encyclopedia of Archaeal and Bacterial Type Strains, Phase II (KMG-II): from individual species to whole genera.</title>
        <authorList>
            <person name="Goeker M."/>
        </authorList>
    </citation>
    <scope>NUCLEOTIDE SEQUENCE [LARGE SCALE GENOMIC DNA]</scope>
    <source>
        <strain evidence="1 2">ATCC BAA-1496</strain>
    </source>
</reference>
<comment type="caution">
    <text evidence="1">The sequence shown here is derived from an EMBL/GenBank/DDBJ whole genome shotgun (WGS) entry which is preliminary data.</text>
</comment>
<dbReference type="AlphaFoldDB" id="A0A2T0UNG6"/>
<dbReference type="OrthoDB" id="3215124at2"/>
<accession>A0A2T0UNG6</accession>
<organism evidence="1 2">
    <name type="scientific">Knoellia remsis</name>
    <dbReference type="NCBI Taxonomy" id="407159"/>
    <lineage>
        <taxon>Bacteria</taxon>
        <taxon>Bacillati</taxon>
        <taxon>Actinomycetota</taxon>
        <taxon>Actinomycetes</taxon>
        <taxon>Micrococcales</taxon>
        <taxon>Intrasporangiaceae</taxon>
        <taxon>Knoellia</taxon>
    </lineage>
</organism>
<dbReference type="EMBL" id="PVTI01000009">
    <property type="protein sequence ID" value="PRY59460.1"/>
    <property type="molecule type" value="Genomic_DNA"/>
</dbReference>
<gene>
    <name evidence="1" type="ORF">BCF74_10950</name>
</gene>
<sequence>MQKWEYATVPLMIHATKQILDQWGEDGWELVQVVPGPDGNGLVAYLKRPKGA</sequence>
<proteinExistence type="predicted"/>
<evidence type="ECO:0000313" key="1">
    <source>
        <dbReference type="EMBL" id="PRY59460.1"/>
    </source>
</evidence>